<gene>
    <name evidence="1" type="ORF">BN2475_260049</name>
</gene>
<protein>
    <submittedName>
        <fullName evidence="1">Uncharacterized protein</fullName>
    </submittedName>
</protein>
<evidence type="ECO:0000313" key="1">
    <source>
        <dbReference type="EMBL" id="SIT40597.1"/>
    </source>
</evidence>
<sequence>MAEARRGSYDQEHLVYVTFDKRGSVADARSTPSPVLTMDSPYSPKACCRTYRLSQSIDF</sequence>
<dbReference type="EMBL" id="CYGX02000026">
    <property type="protein sequence ID" value="SIT40597.1"/>
    <property type="molecule type" value="Genomic_DNA"/>
</dbReference>
<proteinExistence type="predicted"/>
<keyword evidence="2" id="KW-1185">Reference proteome</keyword>
<reference evidence="1 2" key="1">
    <citation type="submission" date="2016-12" db="EMBL/GenBank/DDBJ databases">
        <authorList>
            <person name="Song W.-J."/>
            <person name="Kurnit D.M."/>
        </authorList>
    </citation>
    <scope>NUCLEOTIDE SEQUENCE [LARGE SCALE GENOMIC DNA]</scope>
    <source>
        <strain evidence="1 2">STM7296</strain>
    </source>
</reference>
<organism evidence="1 2">
    <name type="scientific">Paraburkholderia ribeironis</name>
    <dbReference type="NCBI Taxonomy" id="1247936"/>
    <lineage>
        <taxon>Bacteria</taxon>
        <taxon>Pseudomonadati</taxon>
        <taxon>Pseudomonadota</taxon>
        <taxon>Betaproteobacteria</taxon>
        <taxon>Burkholderiales</taxon>
        <taxon>Burkholderiaceae</taxon>
        <taxon>Paraburkholderia</taxon>
    </lineage>
</organism>
<dbReference type="AlphaFoldDB" id="A0A1N7S0U5"/>
<evidence type="ECO:0000313" key="2">
    <source>
        <dbReference type="Proteomes" id="UP000187012"/>
    </source>
</evidence>
<dbReference type="Proteomes" id="UP000187012">
    <property type="component" value="Unassembled WGS sequence"/>
</dbReference>
<accession>A0A1N7S0U5</accession>
<name>A0A1N7S0U5_9BURK</name>